<accession>A0ABS2DHC8</accession>
<dbReference type="RefSeq" id="WP_204203234.1">
    <property type="nucleotide sequence ID" value="NZ_JAFELM010000028.1"/>
</dbReference>
<evidence type="ECO:0000313" key="2">
    <source>
        <dbReference type="EMBL" id="MBM6617873.1"/>
    </source>
</evidence>
<feature type="transmembrane region" description="Helical" evidence="1">
    <location>
        <begin position="94"/>
        <end position="119"/>
    </location>
</feature>
<feature type="transmembrane region" description="Helical" evidence="1">
    <location>
        <begin position="125"/>
        <end position="146"/>
    </location>
</feature>
<feature type="transmembrane region" description="Helical" evidence="1">
    <location>
        <begin position="6"/>
        <end position="23"/>
    </location>
</feature>
<reference evidence="2 3" key="1">
    <citation type="submission" date="2021-02" db="EMBL/GenBank/DDBJ databases">
        <title>Bacillus sp. RD4P76, an endophyte from a halophyte.</title>
        <authorList>
            <person name="Sun J.-Q."/>
        </authorList>
    </citation>
    <scope>NUCLEOTIDE SEQUENCE [LARGE SCALE GENOMIC DNA]</scope>
    <source>
        <strain evidence="2 3">RD4P76</strain>
    </source>
</reference>
<dbReference type="EMBL" id="JAFELM010000028">
    <property type="protein sequence ID" value="MBM6617873.1"/>
    <property type="molecule type" value="Genomic_DNA"/>
</dbReference>
<keyword evidence="1" id="KW-1133">Transmembrane helix</keyword>
<feature type="transmembrane region" description="Helical" evidence="1">
    <location>
        <begin position="67"/>
        <end position="87"/>
    </location>
</feature>
<dbReference type="Proteomes" id="UP001518925">
    <property type="component" value="Unassembled WGS sequence"/>
</dbReference>
<keyword evidence="3" id="KW-1185">Reference proteome</keyword>
<protein>
    <submittedName>
        <fullName evidence="2">Uncharacterized protein</fullName>
    </submittedName>
</protein>
<keyword evidence="1" id="KW-0812">Transmembrane</keyword>
<feature type="transmembrane region" description="Helical" evidence="1">
    <location>
        <begin position="30"/>
        <end position="47"/>
    </location>
</feature>
<comment type="caution">
    <text evidence="2">The sequence shown here is derived from an EMBL/GenBank/DDBJ whole genome shotgun (WGS) entry which is preliminary data.</text>
</comment>
<name>A0ABS2DHC8_9BACI</name>
<keyword evidence="1" id="KW-0472">Membrane</keyword>
<sequence length="161" mass="19107">MLYICLIFELLLMIYLLNSLKHLTKLFMKLEVLLLFIFTSFLCQHINFKIFSAYERLGVKEELIPRVWSYLHFGITLPIILMWLLYMYRTKHSIISLVLVSWVVIDLVFKQVYLLIGALQSESNHWYPIVDLCISIGILCISIIFMRNLQEVLRKEYIGVV</sequence>
<gene>
    <name evidence="2" type="ORF">JR050_09355</name>
</gene>
<evidence type="ECO:0000256" key="1">
    <source>
        <dbReference type="SAM" id="Phobius"/>
    </source>
</evidence>
<evidence type="ECO:0000313" key="3">
    <source>
        <dbReference type="Proteomes" id="UP001518925"/>
    </source>
</evidence>
<proteinExistence type="predicted"/>
<organism evidence="2 3">
    <name type="scientific">Bacillus suaedaesalsae</name>
    <dbReference type="NCBI Taxonomy" id="2810349"/>
    <lineage>
        <taxon>Bacteria</taxon>
        <taxon>Bacillati</taxon>
        <taxon>Bacillota</taxon>
        <taxon>Bacilli</taxon>
        <taxon>Bacillales</taxon>
        <taxon>Bacillaceae</taxon>
        <taxon>Bacillus</taxon>
    </lineage>
</organism>